<proteinExistence type="predicted"/>
<evidence type="ECO:0000313" key="3">
    <source>
        <dbReference type="Proteomes" id="UP001066276"/>
    </source>
</evidence>
<feature type="region of interest" description="Disordered" evidence="1">
    <location>
        <begin position="1"/>
        <end position="44"/>
    </location>
</feature>
<gene>
    <name evidence="2" type="ORF">NDU88_006804</name>
</gene>
<dbReference type="Proteomes" id="UP001066276">
    <property type="component" value="Chromosome 4_2"/>
</dbReference>
<dbReference type="AlphaFoldDB" id="A0AAV7SQQ7"/>
<sequence>MSISRPLSRNLESERKAKGSRWNGEDVEKRSTDSKLPEGKKMSNKCVTHGLNEDVQGFLSEFLDVEVLAVGFIKRLSPSVEWRHENITDPSVYFVSKSGLLGLVQEKTPATGAPNRHFFHSL</sequence>
<dbReference type="EMBL" id="JANPWB010000008">
    <property type="protein sequence ID" value="KAJ1166400.1"/>
    <property type="molecule type" value="Genomic_DNA"/>
</dbReference>
<evidence type="ECO:0000313" key="2">
    <source>
        <dbReference type="EMBL" id="KAJ1166400.1"/>
    </source>
</evidence>
<comment type="caution">
    <text evidence="2">The sequence shown here is derived from an EMBL/GenBank/DDBJ whole genome shotgun (WGS) entry which is preliminary data.</text>
</comment>
<protein>
    <submittedName>
        <fullName evidence="2">Uncharacterized protein</fullName>
    </submittedName>
</protein>
<organism evidence="2 3">
    <name type="scientific">Pleurodeles waltl</name>
    <name type="common">Iberian ribbed newt</name>
    <dbReference type="NCBI Taxonomy" id="8319"/>
    <lineage>
        <taxon>Eukaryota</taxon>
        <taxon>Metazoa</taxon>
        <taxon>Chordata</taxon>
        <taxon>Craniata</taxon>
        <taxon>Vertebrata</taxon>
        <taxon>Euteleostomi</taxon>
        <taxon>Amphibia</taxon>
        <taxon>Batrachia</taxon>
        <taxon>Caudata</taxon>
        <taxon>Salamandroidea</taxon>
        <taxon>Salamandridae</taxon>
        <taxon>Pleurodelinae</taxon>
        <taxon>Pleurodeles</taxon>
    </lineage>
</organism>
<feature type="compositionally biased region" description="Basic and acidic residues" evidence="1">
    <location>
        <begin position="11"/>
        <end position="41"/>
    </location>
</feature>
<reference evidence="2" key="1">
    <citation type="journal article" date="2022" name="bioRxiv">
        <title>Sequencing and chromosome-scale assembly of the giantPleurodeles waltlgenome.</title>
        <authorList>
            <person name="Brown T."/>
            <person name="Elewa A."/>
            <person name="Iarovenko S."/>
            <person name="Subramanian E."/>
            <person name="Araus A.J."/>
            <person name="Petzold A."/>
            <person name="Susuki M."/>
            <person name="Suzuki K.-i.T."/>
            <person name="Hayashi T."/>
            <person name="Toyoda A."/>
            <person name="Oliveira C."/>
            <person name="Osipova E."/>
            <person name="Leigh N.D."/>
            <person name="Simon A."/>
            <person name="Yun M.H."/>
        </authorList>
    </citation>
    <scope>NUCLEOTIDE SEQUENCE</scope>
    <source>
        <strain evidence="2">20211129_DDA</strain>
        <tissue evidence="2">Liver</tissue>
    </source>
</reference>
<name>A0AAV7SQQ7_PLEWA</name>
<evidence type="ECO:0000256" key="1">
    <source>
        <dbReference type="SAM" id="MobiDB-lite"/>
    </source>
</evidence>
<accession>A0AAV7SQQ7</accession>
<keyword evidence="3" id="KW-1185">Reference proteome</keyword>